<evidence type="ECO:0000313" key="1">
    <source>
        <dbReference type="EMBL" id="MFC3882346.1"/>
    </source>
</evidence>
<dbReference type="RefSeq" id="WP_377911749.1">
    <property type="nucleotide sequence ID" value="NZ_JBHRZT010000008.1"/>
</dbReference>
<keyword evidence="2" id="KW-1185">Reference proteome</keyword>
<proteinExistence type="predicted"/>
<name>A0ABV8AZN7_9BACI</name>
<dbReference type="Proteomes" id="UP001595752">
    <property type="component" value="Unassembled WGS sequence"/>
</dbReference>
<dbReference type="PROSITE" id="PS51257">
    <property type="entry name" value="PROKAR_LIPOPROTEIN"/>
    <property type="match status" value="1"/>
</dbReference>
<dbReference type="EMBL" id="JBHRZT010000008">
    <property type="protein sequence ID" value="MFC3882346.1"/>
    <property type="molecule type" value="Genomic_DNA"/>
</dbReference>
<protein>
    <submittedName>
        <fullName evidence="1">Uncharacterized protein</fullName>
    </submittedName>
</protein>
<comment type="caution">
    <text evidence="1">The sequence shown here is derived from an EMBL/GenBank/DDBJ whole genome shotgun (WGS) entry which is preliminary data.</text>
</comment>
<reference evidence="2" key="1">
    <citation type="journal article" date="2019" name="Int. J. Syst. Evol. Microbiol.">
        <title>The Global Catalogue of Microorganisms (GCM) 10K type strain sequencing project: providing services to taxonomists for standard genome sequencing and annotation.</title>
        <authorList>
            <consortium name="The Broad Institute Genomics Platform"/>
            <consortium name="The Broad Institute Genome Sequencing Center for Infectious Disease"/>
            <person name="Wu L."/>
            <person name="Ma J."/>
        </authorList>
    </citation>
    <scope>NUCLEOTIDE SEQUENCE [LARGE SCALE GENOMIC DNA]</scope>
    <source>
        <strain evidence="2">CCUG 61889</strain>
    </source>
</reference>
<accession>A0ABV8AZN7</accession>
<sequence>MEKDNALIISLDHGRGGHPNAVILSVLTNVGFSGCAKSLMKKVTNEIPNKSSTVNTIVLLEAISNAAIIQLPFESTLHATVAISVVKESKLLFGLKPLSSVNEIRKKLSLSRF</sequence>
<gene>
    <name evidence="1" type="ORF">ACFOU2_01905</name>
</gene>
<evidence type="ECO:0000313" key="2">
    <source>
        <dbReference type="Proteomes" id="UP001595752"/>
    </source>
</evidence>
<organism evidence="1 2">
    <name type="scientific">Bacillus songklensis</name>
    <dbReference type="NCBI Taxonomy" id="1069116"/>
    <lineage>
        <taxon>Bacteria</taxon>
        <taxon>Bacillati</taxon>
        <taxon>Bacillota</taxon>
        <taxon>Bacilli</taxon>
        <taxon>Bacillales</taxon>
        <taxon>Bacillaceae</taxon>
        <taxon>Bacillus</taxon>
    </lineage>
</organism>